<evidence type="ECO:0000313" key="2">
    <source>
        <dbReference type="EMBL" id="KAJ7709577.1"/>
    </source>
</evidence>
<reference evidence="2" key="1">
    <citation type="submission" date="2023-03" db="EMBL/GenBank/DDBJ databases">
        <title>Massive genome expansion in bonnet fungi (Mycena s.s.) driven by repeated elements and novel gene families across ecological guilds.</title>
        <authorList>
            <consortium name="Lawrence Berkeley National Laboratory"/>
            <person name="Harder C.B."/>
            <person name="Miyauchi S."/>
            <person name="Viragh M."/>
            <person name="Kuo A."/>
            <person name="Thoen E."/>
            <person name="Andreopoulos B."/>
            <person name="Lu D."/>
            <person name="Skrede I."/>
            <person name="Drula E."/>
            <person name="Henrissat B."/>
            <person name="Morin E."/>
            <person name="Kohler A."/>
            <person name="Barry K."/>
            <person name="LaButti K."/>
            <person name="Morin E."/>
            <person name="Salamov A."/>
            <person name="Lipzen A."/>
            <person name="Mereny Z."/>
            <person name="Hegedus B."/>
            <person name="Baldrian P."/>
            <person name="Stursova M."/>
            <person name="Weitz H."/>
            <person name="Taylor A."/>
            <person name="Grigoriev I.V."/>
            <person name="Nagy L.G."/>
            <person name="Martin F."/>
            <person name="Kauserud H."/>
        </authorList>
    </citation>
    <scope>NUCLEOTIDE SEQUENCE</scope>
    <source>
        <strain evidence="2">CBHHK067</strain>
    </source>
</reference>
<evidence type="ECO:0000313" key="3">
    <source>
        <dbReference type="Proteomes" id="UP001221757"/>
    </source>
</evidence>
<accession>A0AAD7MBL3</accession>
<dbReference type="SUPFAM" id="SSF81383">
    <property type="entry name" value="F-box domain"/>
    <property type="match status" value="1"/>
</dbReference>
<dbReference type="InterPro" id="IPR001810">
    <property type="entry name" value="F-box_dom"/>
</dbReference>
<proteinExistence type="predicted"/>
<dbReference type="PROSITE" id="PS50181">
    <property type="entry name" value="FBOX"/>
    <property type="match status" value="1"/>
</dbReference>
<evidence type="ECO:0000259" key="1">
    <source>
        <dbReference type="PROSITE" id="PS50181"/>
    </source>
</evidence>
<organism evidence="2 3">
    <name type="scientific">Mycena rosella</name>
    <name type="common">Pink bonnet</name>
    <name type="synonym">Agaricus rosellus</name>
    <dbReference type="NCBI Taxonomy" id="1033263"/>
    <lineage>
        <taxon>Eukaryota</taxon>
        <taxon>Fungi</taxon>
        <taxon>Dikarya</taxon>
        <taxon>Basidiomycota</taxon>
        <taxon>Agaricomycotina</taxon>
        <taxon>Agaricomycetes</taxon>
        <taxon>Agaricomycetidae</taxon>
        <taxon>Agaricales</taxon>
        <taxon>Marasmiineae</taxon>
        <taxon>Mycenaceae</taxon>
        <taxon>Mycena</taxon>
    </lineage>
</organism>
<protein>
    <recommendedName>
        <fullName evidence="1">F-box domain-containing protein</fullName>
    </recommendedName>
</protein>
<comment type="caution">
    <text evidence="2">The sequence shown here is derived from an EMBL/GenBank/DDBJ whole genome shotgun (WGS) entry which is preliminary data.</text>
</comment>
<dbReference type="AlphaFoldDB" id="A0AAD7MBL3"/>
<gene>
    <name evidence="2" type="ORF">B0H17DRAFT_229933</name>
</gene>
<sequence length="635" mass="72640">MLRRSARNKVEVKDAPLVPPVQPVVTVKRAANKRPKKALTVEPEFDPVPKPQRRRGKLRFITEMPLDILFEIFGQLYPLDLLSISRSSKALRDITLRKSAAFLWKQAFLNITPNPPPPCPDDLNEAQYANLLWGKHCFFCGISASVVAWQCRVRTCQTCIYTSKFTPLRGDESLAGELCCNWYFSASLGHVCLTSDLELLKTRLNELTEGPDKEDFILLSQQITKAKVQHASLCHNWEYFQKLRRKQGQKDARESRKNAILAKLKELGWSDELSKRTTLNDLSTLPAFKQSKELTERIWTNIEPELVAYLTEARSRRLQDERIVLLRNRISVLSAAAQKNLSDLPISEPRPRIFDLCAMPEYRAILESPSDTEITQGHFIELLSHLPEQMDRWHTSNVEILRRLLPSFKSGSKQQKPDTSSLDLCTTFFRCHSCREPISYPRILSHACIFKGPGNTEEEVDLLSLASHSDSWIHGHKGIAFDTEASNITAMLIKLGGRDPKTLTSGMMDELDARFECSRCPHPRQGRLVMTWKIALLHELEEHYGETLTPKSWKLLNAEDVIAAKELEAKSKKQPVPHLTCLKCNTLRAYTRREVEHHLRFQHIIESVEDNVIRHPDITIRMPPGAVRLRNNNDA</sequence>
<name>A0AAD7MBL3_MYCRO</name>
<dbReference type="Pfam" id="PF00646">
    <property type="entry name" value="F-box"/>
    <property type="match status" value="1"/>
</dbReference>
<feature type="domain" description="F-box" evidence="1">
    <location>
        <begin position="58"/>
        <end position="107"/>
    </location>
</feature>
<dbReference type="InterPro" id="IPR036047">
    <property type="entry name" value="F-box-like_dom_sf"/>
</dbReference>
<dbReference type="EMBL" id="JARKIE010000002">
    <property type="protein sequence ID" value="KAJ7709577.1"/>
    <property type="molecule type" value="Genomic_DNA"/>
</dbReference>
<dbReference type="Proteomes" id="UP001221757">
    <property type="component" value="Unassembled WGS sequence"/>
</dbReference>
<dbReference type="CDD" id="cd09917">
    <property type="entry name" value="F-box_SF"/>
    <property type="match status" value="1"/>
</dbReference>
<keyword evidence="3" id="KW-1185">Reference proteome</keyword>